<dbReference type="RefSeq" id="WP_343799238.1">
    <property type="nucleotide sequence ID" value="NZ_BAAADJ010000022.1"/>
</dbReference>
<dbReference type="PIRSF" id="PIRSF003092">
    <property type="entry name" value="MinD"/>
    <property type="match status" value="1"/>
</dbReference>
<dbReference type="PANTHER" id="PTHR43384">
    <property type="entry name" value="SEPTUM SITE-DETERMINING PROTEIN MIND HOMOLOG, CHLOROPLASTIC-RELATED"/>
    <property type="match status" value="1"/>
</dbReference>
<dbReference type="SUPFAM" id="SSF52540">
    <property type="entry name" value="P-loop containing nucleoside triphosphate hydrolases"/>
    <property type="match status" value="1"/>
</dbReference>
<keyword evidence="2" id="KW-0067">ATP-binding</keyword>
<dbReference type="InterPro" id="IPR050625">
    <property type="entry name" value="ParA/MinD_ATPase"/>
</dbReference>
<protein>
    <submittedName>
        <fullName evidence="3">Flagellum location/number ATPase FlhG</fullName>
    </submittedName>
</protein>
<dbReference type="InterPro" id="IPR033756">
    <property type="entry name" value="YlxH/NBP35"/>
</dbReference>
<proteinExistence type="predicted"/>
<dbReference type="Proteomes" id="UP001500782">
    <property type="component" value="Unassembled WGS sequence"/>
</dbReference>
<dbReference type="CDD" id="cd02038">
    <property type="entry name" value="FlhG-like"/>
    <property type="match status" value="1"/>
</dbReference>
<dbReference type="InterPro" id="IPR025501">
    <property type="entry name" value="MinD_FleN"/>
</dbReference>
<reference evidence="3 4" key="1">
    <citation type="journal article" date="2019" name="Int. J. Syst. Evol. Microbiol.">
        <title>The Global Catalogue of Microorganisms (GCM) 10K type strain sequencing project: providing services to taxonomists for standard genome sequencing and annotation.</title>
        <authorList>
            <consortium name="The Broad Institute Genomics Platform"/>
            <consortium name="The Broad Institute Genome Sequencing Center for Infectious Disease"/>
            <person name="Wu L."/>
            <person name="Ma J."/>
        </authorList>
    </citation>
    <scope>NUCLEOTIDE SEQUENCE [LARGE SCALE GENOMIC DNA]</scope>
    <source>
        <strain evidence="3 4">JCM 9731</strain>
    </source>
</reference>
<gene>
    <name evidence="3" type="primary">flhG</name>
    <name evidence="3" type="ORF">GCM10008967_23230</name>
</gene>
<keyword evidence="4" id="KW-1185">Reference proteome</keyword>
<sequence length="301" mass="33306">MDQAAILRERFKSQQPSDTNSQKNMEAKTIAVVSGKGGVGKSNFSLNFSITLSQKGNRVLLVDMDLGMGNIDILMGDSPSLSLYDFLNDEAELKDLIFKGPENLSYMAAGTAFQSFKRLDGFKLRQFVTALETLSTQYDYMIFDMGAGATEESISLLFSVDDCIVITTPEPTAITDAYSMTKHLIVQKAPVNLHLICNRTKSSKDGVNTLSRLQSAITKFLQSEVRLLGSIPDDDNVQRAVIYQTPFVLYRPTSTSSIALKEITETYVNGSPKSASFNESTKQPGFLKKLRHYFLDRKGSV</sequence>
<organism evidence="3 4">
    <name type="scientific">Bacillus carboniphilus</name>
    <dbReference type="NCBI Taxonomy" id="86663"/>
    <lineage>
        <taxon>Bacteria</taxon>
        <taxon>Bacillati</taxon>
        <taxon>Bacillota</taxon>
        <taxon>Bacilli</taxon>
        <taxon>Bacillales</taxon>
        <taxon>Bacillaceae</taxon>
        <taxon>Bacillus</taxon>
    </lineage>
</organism>
<dbReference type="PANTHER" id="PTHR43384:SF4">
    <property type="entry name" value="CELLULOSE BIOSYNTHESIS PROTEIN BCSQ-RELATED"/>
    <property type="match status" value="1"/>
</dbReference>
<comment type="caution">
    <text evidence="3">The sequence shown here is derived from an EMBL/GenBank/DDBJ whole genome shotgun (WGS) entry which is preliminary data.</text>
</comment>
<dbReference type="InterPro" id="IPR027417">
    <property type="entry name" value="P-loop_NTPase"/>
</dbReference>
<accession>A0ABN0WBK8</accession>
<name>A0ABN0WBK8_9BACI</name>
<dbReference type="Gene3D" id="3.40.50.300">
    <property type="entry name" value="P-loop containing nucleotide triphosphate hydrolases"/>
    <property type="match status" value="1"/>
</dbReference>
<dbReference type="InterPro" id="IPR033875">
    <property type="entry name" value="FlhG"/>
</dbReference>
<evidence type="ECO:0000313" key="4">
    <source>
        <dbReference type="Proteomes" id="UP001500782"/>
    </source>
</evidence>
<dbReference type="EMBL" id="BAAADJ010000022">
    <property type="protein sequence ID" value="GAA0331950.1"/>
    <property type="molecule type" value="Genomic_DNA"/>
</dbReference>
<dbReference type="Pfam" id="PF10609">
    <property type="entry name" value="ParA"/>
    <property type="match status" value="1"/>
</dbReference>
<evidence type="ECO:0000256" key="1">
    <source>
        <dbReference type="ARBA" id="ARBA00022741"/>
    </source>
</evidence>
<evidence type="ECO:0000313" key="3">
    <source>
        <dbReference type="EMBL" id="GAA0331950.1"/>
    </source>
</evidence>
<evidence type="ECO:0000256" key="2">
    <source>
        <dbReference type="ARBA" id="ARBA00022840"/>
    </source>
</evidence>
<keyword evidence="1" id="KW-0547">Nucleotide-binding</keyword>